<comment type="caution">
    <text evidence="2">The sequence shown here is derived from an EMBL/GenBank/DDBJ whole genome shotgun (WGS) entry which is preliminary data.</text>
</comment>
<feature type="compositionally biased region" description="Low complexity" evidence="1">
    <location>
        <begin position="57"/>
        <end position="71"/>
    </location>
</feature>
<evidence type="ECO:0000313" key="3">
    <source>
        <dbReference type="Proteomes" id="UP001187192"/>
    </source>
</evidence>
<dbReference type="Proteomes" id="UP001187192">
    <property type="component" value="Unassembled WGS sequence"/>
</dbReference>
<sequence>MVGVPLQLAVGFDDTVASVAGQLAVVQSWITTASENSWVTEESENDWRRWEWRRESSGFSSAQTSAISATSEEPSFAREVTDSPEPLLSAGSVRVSNSRNQDDRAPFRRIRTGEQFSQPG</sequence>
<gene>
    <name evidence="2" type="ORF">TIFTF001_015208</name>
</gene>
<protein>
    <submittedName>
        <fullName evidence="2">Uncharacterized protein</fullName>
    </submittedName>
</protein>
<organism evidence="2 3">
    <name type="scientific">Ficus carica</name>
    <name type="common">Common fig</name>
    <dbReference type="NCBI Taxonomy" id="3494"/>
    <lineage>
        <taxon>Eukaryota</taxon>
        <taxon>Viridiplantae</taxon>
        <taxon>Streptophyta</taxon>
        <taxon>Embryophyta</taxon>
        <taxon>Tracheophyta</taxon>
        <taxon>Spermatophyta</taxon>
        <taxon>Magnoliopsida</taxon>
        <taxon>eudicotyledons</taxon>
        <taxon>Gunneridae</taxon>
        <taxon>Pentapetalae</taxon>
        <taxon>rosids</taxon>
        <taxon>fabids</taxon>
        <taxon>Rosales</taxon>
        <taxon>Moraceae</taxon>
        <taxon>Ficeae</taxon>
        <taxon>Ficus</taxon>
    </lineage>
</organism>
<accession>A0AA88A5D8</accession>
<reference evidence="2" key="1">
    <citation type="submission" date="2023-07" db="EMBL/GenBank/DDBJ databases">
        <title>draft genome sequence of fig (Ficus carica).</title>
        <authorList>
            <person name="Takahashi T."/>
            <person name="Nishimura K."/>
        </authorList>
    </citation>
    <scope>NUCLEOTIDE SEQUENCE</scope>
</reference>
<dbReference type="AlphaFoldDB" id="A0AA88A5D8"/>
<keyword evidence="3" id="KW-1185">Reference proteome</keyword>
<evidence type="ECO:0000313" key="2">
    <source>
        <dbReference type="EMBL" id="GMN46010.1"/>
    </source>
</evidence>
<name>A0AA88A5D8_FICCA</name>
<proteinExistence type="predicted"/>
<feature type="region of interest" description="Disordered" evidence="1">
    <location>
        <begin position="56"/>
        <end position="120"/>
    </location>
</feature>
<dbReference type="EMBL" id="BTGU01000021">
    <property type="protein sequence ID" value="GMN46010.1"/>
    <property type="molecule type" value="Genomic_DNA"/>
</dbReference>
<evidence type="ECO:0000256" key="1">
    <source>
        <dbReference type="SAM" id="MobiDB-lite"/>
    </source>
</evidence>